<evidence type="ECO:0000313" key="2">
    <source>
        <dbReference type="Proteomes" id="UP000265520"/>
    </source>
</evidence>
<comment type="caution">
    <text evidence="1">The sequence shown here is derived from an EMBL/GenBank/DDBJ whole genome shotgun (WGS) entry which is preliminary data.</text>
</comment>
<keyword evidence="2" id="KW-1185">Reference proteome</keyword>
<proteinExistence type="predicted"/>
<dbReference type="AlphaFoldDB" id="A0A392UED8"/>
<protein>
    <submittedName>
        <fullName evidence="1">Uncharacterized protein</fullName>
    </submittedName>
</protein>
<organism evidence="1 2">
    <name type="scientific">Trifolium medium</name>
    <dbReference type="NCBI Taxonomy" id="97028"/>
    <lineage>
        <taxon>Eukaryota</taxon>
        <taxon>Viridiplantae</taxon>
        <taxon>Streptophyta</taxon>
        <taxon>Embryophyta</taxon>
        <taxon>Tracheophyta</taxon>
        <taxon>Spermatophyta</taxon>
        <taxon>Magnoliopsida</taxon>
        <taxon>eudicotyledons</taxon>
        <taxon>Gunneridae</taxon>
        <taxon>Pentapetalae</taxon>
        <taxon>rosids</taxon>
        <taxon>fabids</taxon>
        <taxon>Fabales</taxon>
        <taxon>Fabaceae</taxon>
        <taxon>Papilionoideae</taxon>
        <taxon>50 kb inversion clade</taxon>
        <taxon>NPAAA clade</taxon>
        <taxon>Hologalegina</taxon>
        <taxon>IRL clade</taxon>
        <taxon>Trifolieae</taxon>
        <taxon>Trifolium</taxon>
    </lineage>
</organism>
<evidence type="ECO:0000313" key="1">
    <source>
        <dbReference type="EMBL" id="MCI71772.1"/>
    </source>
</evidence>
<reference evidence="1 2" key="1">
    <citation type="journal article" date="2018" name="Front. Plant Sci.">
        <title>Red Clover (Trifolium pratense) and Zigzag Clover (T. medium) - A Picture of Genomic Similarities and Differences.</title>
        <authorList>
            <person name="Dluhosova J."/>
            <person name="Istvanek J."/>
            <person name="Nedelnik J."/>
            <person name="Repkova J."/>
        </authorList>
    </citation>
    <scope>NUCLEOTIDE SEQUENCE [LARGE SCALE GENOMIC DNA]</scope>
    <source>
        <strain evidence="2">cv. 10/8</strain>
        <tissue evidence="1">Leaf</tissue>
    </source>
</reference>
<accession>A0A392UED8</accession>
<sequence length="44" mass="4995">MDRLDAGAGDSRKDALQKVEVFFERARELLDPSLVESVFKLLTK</sequence>
<name>A0A392UED8_9FABA</name>
<dbReference type="Proteomes" id="UP000265520">
    <property type="component" value="Unassembled WGS sequence"/>
</dbReference>
<dbReference type="EMBL" id="LXQA010803527">
    <property type="protein sequence ID" value="MCI71772.1"/>
    <property type="molecule type" value="Genomic_DNA"/>
</dbReference>